<dbReference type="Gene3D" id="3.60.21.10">
    <property type="match status" value="1"/>
</dbReference>
<name>A0A8B6F2A3_MYTGA</name>
<dbReference type="OrthoDB" id="45007at2759"/>
<evidence type="ECO:0008006" key="3">
    <source>
        <dbReference type="Google" id="ProtNLM"/>
    </source>
</evidence>
<dbReference type="PANTHER" id="PTHR45867">
    <property type="entry name" value="PURPLE ACID PHOSPHATASE"/>
    <property type="match status" value="1"/>
</dbReference>
<comment type="caution">
    <text evidence="1">The sequence shown here is derived from an EMBL/GenBank/DDBJ whole genome shotgun (WGS) entry which is preliminary data.</text>
</comment>
<keyword evidence="2" id="KW-1185">Reference proteome</keyword>
<dbReference type="EMBL" id="UYJE01005991">
    <property type="protein sequence ID" value="VDI42257.1"/>
    <property type="molecule type" value="Genomic_DNA"/>
</dbReference>
<organism evidence="1 2">
    <name type="scientific">Mytilus galloprovincialis</name>
    <name type="common">Mediterranean mussel</name>
    <dbReference type="NCBI Taxonomy" id="29158"/>
    <lineage>
        <taxon>Eukaryota</taxon>
        <taxon>Metazoa</taxon>
        <taxon>Spiralia</taxon>
        <taxon>Lophotrochozoa</taxon>
        <taxon>Mollusca</taxon>
        <taxon>Bivalvia</taxon>
        <taxon>Autobranchia</taxon>
        <taxon>Pteriomorphia</taxon>
        <taxon>Mytilida</taxon>
        <taxon>Mytiloidea</taxon>
        <taxon>Mytilidae</taxon>
        <taxon>Mytilinae</taxon>
        <taxon>Mytilus</taxon>
    </lineage>
</organism>
<dbReference type="SUPFAM" id="SSF56300">
    <property type="entry name" value="Metallo-dependent phosphatases"/>
    <property type="match status" value="1"/>
</dbReference>
<gene>
    <name evidence="1" type="ORF">MGAL_10B087303</name>
</gene>
<evidence type="ECO:0000313" key="2">
    <source>
        <dbReference type="Proteomes" id="UP000596742"/>
    </source>
</evidence>
<dbReference type="InterPro" id="IPR029052">
    <property type="entry name" value="Metallo-depent_PP-like"/>
</dbReference>
<dbReference type="AlphaFoldDB" id="A0A8B6F2A3"/>
<dbReference type="Proteomes" id="UP000596742">
    <property type="component" value="Unassembled WGS sequence"/>
</dbReference>
<proteinExistence type="predicted"/>
<evidence type="ECO:0000313" key="1">
    <source>
        <dbReference type="EMBL" id="VDI42257.1"/>
    </source>
</evidence>
<sequence>MKHEQSDLNDEHDFMVFHKYSDECTFGLIGSVCKVSGDFGYDLDAQNGHIGDEFLNLVQPIAGQVPYMTCPGNHENAYNFSNYKNRFTMPGDEDMDKMFYRYAYPLIIIHVSKS</sequence>
<accession>A0A8B6F2A3</accession>
<reference evidence="1" key="1">
    <citation type="submission" date="2018-11" db="EMBL/GenBank/DDBJ databases">
        <authorList>
            <person name="Alioto T."/>
            <person name="Alioto T."/>
        </authorList>
    </citation>
    <scope>NUCLEOTIDE SEQUENCE</scope>
</reference>
<protein>
    <recommendedName>
        <fullName evidence="3">Calcineurin-like phosphoesterase domain-containing protein</fullName>
    </recommendedName>
</protein>